<evidence type="ECO:0000256" key="7">
    <source>
        <dbReference type="ARBA" id="ARBA00011738"/>
    </source>
</evidence>
<dbReference type="SUPFAM" id="SSF109604">
    <property type="entry name" value="HD-domain/PDEase-like"/>
    <property type="match status" value="1"/>
</dbReference>
<accession>A0A182JWI0</accession>
<evidence type="ECO:0000256" key="12">
    <source>
        <dbReference type="ARBA" id="ARBA00022842"/>
    </source>
</evidence>
<comment type="cofactor">
    <cofactor evidence="2">
        <name>Mn(2+)</name>
        <dbReference type="ChEBI" id="CHEBI:29035"/>
    </cofactor>
</comment>
<dbReference type="AlphaFoldDB" id="A0A182JWI0"/>
<evidence type="ECO:0000259" key="14">
    <source>
        <dbReference type="Pfam" id="PF13023"/>
    </source>
</evidence>
<evidence type="ECO:0000313" key="15">
    <source>
        <dbReference type="EnsemblMetazoa" id="ACHR002862-PA"/>
    </source>
</evidence>
<comment type="catalytic activity">
    <reaction evidence="1">
        <text>a 2'-deoxyribonucleoside 5'-phosphate + H2O = a 2'-deoxyribonucleoside + phosphate</text>
        <dbReference type="Rhea" id="RHEA:36167"/>
        <dbReference type="ChEBI" id="CHEBI:15377"/>
        <dbReference type="ChEBI" id="CHEBI:18274"/>
        <dbReference type="ChEBI" id="CHEBI:43474"/>
        <dbReference type="ChEBI" id="CHEBI:65317"/>
        <dbReference type="EC" id="3.1.3.89"/>
    </reaction>
</comment>
<dbReference type="Pfam" id="PF13023">
    <property type="entry name" value="HD_3"/>
    <property type="match status" value="1"/>
</dbReference>
<keyword evidence="12" id="KW-0460">Magnesium</keyword>
<protein>
    <recommendedName>
        <fullName evidence="9">5'-deoxynucleotidase HDDC2</fullName>
        <ecNumber evidence="8">3.1.3.89</ecNumber>
    </recommendedName>
    <alternativeName>
        <fullName evidence="13">HD domain-containing protein 2</fullName>
    </alternativeName>
</protein>
<evidence type="ECO:0000256" key="2">
    <source>
        <dbReference type="ARBA" id="ARBA00001936"/>
    </source>
</evidence>
<comment type="subunit">
    <text evidence="7">Homodimer.</text>
</comment>
<dbReference type="GO" id="GO:0002953">
    <property type="term" value="F:5'-deoxynucleotidase activity"/>
    <property type="evidence" value="ECO:0007669"/>
    <property type="project" value="UniProtKB-EC"/>
</dbReference>
<evidence type="ECO:0000256" key="10">
    <source>
        <dbReference type="ARBA" id="ARBA00022723"/>
    </source>
</evidence>
<dbReference type="InterPro" id="IPR006674">
    <property type="entry name" value="HD_domain"/>
</dbReference>
<name>A0A182JWI0_9DIPT</name>
<evidence type="ECO:0000256" key="4">
    <source>
        <dbReference type="ARBA" id="ARBA00001946"/>
    </source>
</evidence>
<keyword evidence="11" id="KW-0378">Hydrolase</keyword>
<evidence type="ECO:0000256" key="6">
    <source>
        <dbReference type="ARBA" id="ARBA00009999"/>
    </source>
</evidence>
<keyword evidence="10" id="KW-0479">Metal-binding</keyword>
<evidence type="ECO:0000256" key="11">
    <source>
        <dbReference type="ARBA" id="ARBA00022801"/>
    </source>
</evidence>
<evidence type="ECO:0000313" key="16">
    <source>
        <dbReference type="Proteomes" id="UP000075881"/>
    </source>
</evidence>
<comment type="cofactor">
    <cofactor evidence="4">
        <name>Mg(2+)</name>
        <dbReference type="ChEBI" id="CHEBI:18420"/>
    </cofactor>
</comment>
<reference evidence="15" key="2">
    <citation type="submission" date="2020-05" db="UniProtKB">
        <authorList>
            <consortium name="EnsemblMetazoa"/>
        </authorList>
    </citation>
    <scope>IDENTIFICATION</scope>
    <source>
        <strain evidence="15">ACHKN1017</strain>
    </source>
</reference>
<comment type="similarity">
    <text evidence="6">Belongs to the HDDC2 family.</text>
</comment>
<proteinExistence type="inferred from homology"/>
<comment type="function">
    <text evidence="5">Catalyzes the dephosphorylation of the nucleoside 5'-monophosphates deoxyadenosine monophosphate (dAMP), deoxycytidine monophosphate (dCMP), deoxyguanosine monophosphate (dGMP) and deoxythymidine monophosphate (dTMP).</text>
</comment>
<organism evidence="15 16">
    <name type="scientific">Anopheles christyi</name>
    <dbReference type="NCBI Taxonomy" id="43041"/>
    <lineage>
        <taxon>Eukaryota</taxon>
        <taxon>Metazoa</taxon>
        <taxon>Ecdysozoa</taxon>
        <taxon>Arthropoda</taxon>
        <taxon>Hexapoda</taxon>
        <taxon>Insecta</taxon>
        <taxon>Pterygota</taxon>
        <taxon>Neoptera</taxon>
        <taxon>Endopterygota</taxon>
        <taxon>Diptera</taxon>
        <taxon>Nematocera</taxon>
        <taxon>Culicoidea</taxon>
        <taxon>Culicidae</taxon>
        <taxon>Anophelinae</taxon>
        <taxon>Anopheles</taxon>
    </lineage>
</organism>
<dbReference type="GO" id="GO:0005737">
    <property type="term" value="C:cytoplasm"/>
    <property type="evidence" value="ECO:0007669"/>
    <property type="project" value="TreeGrafter"/>
</dbReference>
<evidence type="ECO:0000256" key="1">
    <source>
        <dbReference type="ARBA" id="ARBA00001638"/>
    </source>
</evidence>
<dbReference type="PANTHER" id="PTHR11845:SF13">
    <property type="entry name" value="5'-DEOXYNUCLEOTIDASE HDDC2"/>
    <property type="match status" value="1"/>
</dbReference>
<dbReference type="InterPro" id="IPR039356">
    <property type="entry name" value="YfbR/HDDC2"/>
</dbReference>
<dbReference type="GO" id="GO:0046872">
    <property type="term" value="F:metal ion binding"/>
    <property type="evidence" value="ECO:0007669"/>
    <property type="project" value="UniProtKB-KW"/>
</dbReference>
<dbReference type="EC" id="3.1.3.89" evidence="8"/>
<evidence type="ECO:0000256" key="8">
    <source>
        <dbReference type="ARBA" id="ARBA00012964"/>
    </source>
</evidence>
<evidence type="ECO:0000256" key="9">
    <source>
        <dbReference type="ARBA" id="ARBA00015933"/>
    </source>
</evidence>
<evidence type="ECO:0000256" key="13">
    <source>
        <dbReference type="ARBA" id="ARBA00032735"/>
    </source>
</evidence>
<evidence type="ECO:0000256" key="3">
    <source>
        <dbReference type="ARBA" id="ARBA00001941"/>
    </source>
</evidence>
<dbReference type="Gene3D" id="1.10.3210.10">
    <property type="entry name" value="Hypothetical protein af1432"/>
    <property type="match status" value="1"/>
</dbReference>
<reference evidence="16" key="1">
    <citation type="submission" date="2013-03" db="EMBL/GenBank/DDBJ databases">
        <title>The Genome Sequence of Anopheles christyi ACHKN1017.</title>
        <authorList>
            <consortium name="The Broad Institute Genomics Platform"/>
            <person name="Neafsey D.E."/>
            <person name="Besansky N."/>
            <person name="Walker B."/>
            <person name="Young S.K."/>
            <person name="Zeng Q."/>
            <person name="Gargeya S."/>
            <person name="Fitzgerald M."/>
            <person name="Haas B."/>
            <person name="Abouelleil A."/>
            <person name="Allen A.W."/>
            <person name="Alvarado L."/>
            <person name="Arachchi H.M."/>
            <person name="Berlin A.M."/>
            <person name="Chapman S.B."/>
            <person name="Gainer-Dewar J."/>
            <person name="Goldberg J."/>
            <person name="Griggs A."/>
            <person name="Gujja S."/>
            <person name="Hansen M."/>
            <person name="Howarth C."/>
            <person name="Imamovic A."/>
            <person name="Ireland A."/>
            <person name="Larimer J."/>
            <person name="McCowan C."/>
            <person name="Murphy C."/>
            <person name="Pearson M."/>
            <person name="Poon T.W."/>
            <person name="Priest M."/>
            <person name="Roberts A."/>
            <person name="Saif S."/>
            <person name="Shea T."/>
            <person name="Sisk P."/>
            <person name="Sykes S."/>
            <person name="Wortman J."/>
            <person name="Nusbaum C."/>
            <person name="Birren B."/>
        </authorList>
    </citation>
    <scope>NUCLEOTIDE SEQUENCE [LARGE SCALE GENOMIC DNA]</scope>
    <source>
        <strain evidence="16">ACHKN1017</strain>
    </source>
</reference>
<dbReference type="GO" id="GO:0009159">
    <property type="term" value="P:deoxyribonucleoside monophosphate catabolic process"/>
    <property type="evidence" value="ECO:0007669"/>
    <property type="project" value="UniProtKB-ARBA"/>
</dbReference>
<dbReference type="VEuPathDB" id="VectorBase:ACHR002862"/>
<dbReference type="PANTHER" id="PTHR11845">
    <property type="entry name" value="5'-DEOXYNUCLEOTIDASE HDDC2"/>
    <property type="match status" value="1"/>
</dbReference>
<dbReference type="STRING" id="43041.A0A182JWI0"/>
<sequence>MNNYIKFMEVLGNVKHLKRTGWVLRKVKDCETVSGHMYRMAMMSFFLEDTHALVHDLAEGIVGDITPYCGISREEKLLKEFSAMTEIASLLGPNKDKLLALFNEYEEGKTPEAKFVKDLDRLDMVMQAYEYEKRDSCPQKLQEFFDSTENKFSHPLVVDIVNGIKEQRSKSAATGVDNPMNK</sequence>
<dbReference type="FunFam" id="1.10.3210.10:FF:000011">
    <property type="entry name" value="HD domain-containing protein 2"/>
    <property type="match status" value="1"/>
</dbReference>
<comment type="cofactor">
    <cofactor evidence="3">
        <name>Co(2+)</name>
        <dbReference type="ChEBI" id="CHEBI:48828"/>
    </cofactor>
</comment>
<dbReference type="EnsemblMetazoa" id="ACHR002862-RA">
    <property type="protein sequence ID" value="ACHR002862-PA"/>
    <property type="gene ID" value="ACHR002862"/>
</dbReference>
<dbReference type="Proteomes" id="UP000075881">
    <property type="component" value="Unassembled WGS sequence"/>
</dbReference>
<evidence type="ECO:0000256" key="5">
    <source>
        <dbReference type="ARBA" id="ARBA00004074"/>
    </source>
</evidence>
<keyword evidence="16" id="KW-1185">Reference proteome</keyword>
<feature type="domain" description="HD" evidence="14">
    <location>
        <begin position="12"/>
        <end position="153"/>
    </location>
</feature>